<keyword evidence="2" id="KW-1185">Reference proteome</keyword>
<proteinExistence type="predicted"/>
<comment type="caution">
    <text evidence="1">The sequence shown here is derived from an EMBL/GenBank/DDBJ whole genome shotgun (WGS) entry which is preliminary data.</text>
</comment>
<dbReference type="Proteomes" id="UP000299102">
    <property type="component" value="Unassembled WGS sequence"/>
</dbReference>
<dbReference type="EMBL" id="BGZK01000486">
    <property type="protein sequence ID" value="GBP46568.1"/>
    <property type="molecule type" value="Genomic_DNA"/>
</dbReference>
<name>A0A4C1W5G3_EUMVA</name>
<gene>
    <name evidence="1" type="ORF">EVAR_21724_1</name>
</gene>
<dbReference type="AlphaFoldDB" id="A0A4C1W5G3"/>
<accession>A0A4C1W5G3</accession>
<organism evidence="1 2">
    <name type="scientific">Eumeta variegata</name>
    <name type="common">Bagworm moth</name>
    <name type="synonym">Eumeta japonica</name>
    <dbReference type="NCBI Taxonomy" id="151549"/>
    <lineage>
        <taxon>Eukaryota</taxon>
        <taxon>Metazoa</taxon>
        <taxon>Ecdysozoa</taxon>
        <taxon>Arthropoda</taxon>
        <taxon>Hexapoda</taxon>
        <taxon>Insecta</taxon>
        <taxon>Pterygota</taxon>
        <taxon>Neoptera</taxon>
        <taxon>Endopterygota</taxon>
        <taxon>Lepidoptera</taxon>
        <taxon>Glossata</taxon>
        <taxon>Ditrysia</taxon>
        <taxon>Tineoidea</taxon>
        <taxon>Psychidae</taxon>
        <taxon>Oiketicinae</taxon>
        <taxon>Eumeta</taxon>
    </lineage>
</organism>
<evidence type="ECO:0000313" key="2">
    <source>
        <dbReference type="Proteomes" id="UP000299102"/>
    </source>
</evidence>
<evidence type="ECO:0000313" key="1">
    <source>
        <dbReference type="EMBL" id="GBP46568.1"/>
    </source>
</evidence>
<sequence>MSSSFERPRAPLPAPLALRRQRATIELLSSWNVCQFGREMGRARTNESEAAQKYGFAVVRFKFRMYMLKGRRRVCTTGSWVSGMQTALNSCVDVGGDFSAVSNERPNTGLRGLLLHHGNTDCALDT</sequence>
<protein>
    <submittedName>
        <fullName evidence="1">Uncharacterized protein</fullName>
    </submittedName>
</protein>
<reference evidence="1 2" key="1">
    <citation type="journal article" date="2019" name="Commun. Biol.">
        <title>The bagworm genome reveals a unique fibroin gene that provides high tensile strength.</title>
        <authorList>
            <person name="Kono N."/>
            <person name="Nakamura H."/>
            <person name="Ohtoshi R."/>
            <person name="Tomita M."/>
            <person name="Numata K."/>
            <person name="Arakawa K."/>
        </authorList>
    </citation>
    <scope>NUCLEOTIDE SEQUENCE [LARGE SCALE GENOMIC DNA]</scope>
</reference>